<evidence type="ECO:0000313" key="1">
    <source>
        <dbReference type="EMBL" id="KRZ29209.1"/>
    </source>
</evidence>
<reference evidence="1 2" key="1">
    <citation type="submission" date="2015-01" db="EMBL/GenBank/DDBJ databases">
        <title>Evolution of Trichinella species and genotypes.</title>
        <authorList>
            <person name="Korhonen P.K."/>
            <person name="Edoardo P."/>
            <person name="Giuseppe L.R."/>
            <person name="Gasser R.B."/>
        </authorList>
    </citation>
    <scope>NUCLEOTIDE SEQUENCE [LARGE SCALE GENOMIC DNA]</scope>
    <source>
        <strain evidence="1">ISS588</strain>
    </source>
</reference>
<dbReference type="AlphaFoldDB" id="A0A0V1J2L3"/>
<gene>
    <name evidence="1" type="ORF">T4B_2845</name>
</gene>
<comment type="caution">
    <text evidence="1">The sequence shown here is derived from an EMBL/GenBank/DDBJ whole genome shotgun (WGS) entry which is preliminary data.</text>
</comment>
<evidence type="ECO:0000313" key="2">
    <source>
        <dbReference type="Proteomes" id="UP000054805"/>
    </source>
</evidence>
<accession>A0A0V1J2L3</accession>
<dbReference type="Proteomes" id="UP000054805">
    <property type="component" value="Unassembled WGS sequence"/>
</dbReference>
<name>A0A0V1J2L3_TRIPS</name>
<protein>
    <submittedName>
        <fullName evidence="1">Uncharacterized protein</fullName>
    </submittedName>
</protein>
<proteinExistence type="predicted"/>
<sequence length="67" mass="7703">MILYWKELKIVCALCCYCIALLVSFCLKADKAHLGIKINILSCVEINKEMIDYKSDKASKMMVTIRK</sequence>
<keyword evidence="2" id="KW-1185">Reference proteome</keyword>
<organism evidence="1 2">
    <name type="scientific">Trichinella pseudospiralis</name>
    <name type="common">Parasitic roundworm</name>
    <dbReference type="NCBI Taxonomy" id="6337"/>
    <lineage>
        <taxon>Eukaryota</taxon>
        <taxon>Metazoa</taxon>
        <taxon>Ecdysozoa</taxon>
        <taxon>Nematoda</taxon>
        <taxon>Enoplea</taxon>
        <taxon>Dorylaimia</taxon>
        <taxon>Trichinellida</taxon>
        <taxon>Trichinellidae</taxon>
        <taxon>Trichinella</taxon>
    </lineage>
</organism>
<dbReference type="EMBL" id="JYDS01000048">
    <property type="protein sequence ID" value="KRZ29209.1"/>
    <property type="molecule type" value="Genomic_DNA"/>
</dbReference>